<feature type="compositionally biased region" description="Basic and acidic residues" evidence="1">
    <location>
        <begin position="612"/>
        <end position="655"/>
    </location>
</feature>
<dbReference type="PANTHER" id="PTHR10622:SF12">
    <property type="entry name" value="HET DOMAIN-CONTAINING PROTEIN"/>
    <property type="match status" value="1"/>
</dbReference>
<feature type="compositionally biased region" description="Basic and acidic residues" evidence="1">
    <location>
        <begin position="704"/>
        <end position="713"/>
    </location>
</feature>
<protein>
    <submittedName>
        <fullName evidence="3">Het domain protein</fullName>
    </submittedName>
</protein>
<proteinExistence type="predicted"/>
<sequence>MYLLNTKTLHLESNKDPSKERYAILSHTWGDDEVTFKDLQNFSRAQTQVGFAKISRTCELALERGFKYVWVDTCCIDKSSSAELTESINSMFAWYQQAAVCFVWLEELAPVHQGAESPASAENIASSGNQKLYDISEMRSCRWFSRGWTLQELIAPREVEFYDADWNLRFTKTDRTSDLSRITGIDEEVLGMRKQLKDVLVGVRMSWAADRETTRSEDLAYCLLGIFDINMPMLYGEGHKAFQRLQELIVGQYRDDSLFAWQSRSTPDQTYRGVFARSPEEFKACSNLRTGGRFMFSTPGFSSTNKGIKFRTQALTLDDDTYFVMRLGLQCGNCRDRHDVHICLLRTSNEHVRVAPHTCWRPTAAKGLSSPTKIYCRTDMTLLESQAIQHVAPSPLRVSLAMDPKYLLNATQYPGPAWNPTCNGFCGDVMVDDFSGFIQVQAKVIEPLDLTLIVHKLVEEGEPDVEVYAQPRDLKGPWKVTEGCKCDDLYQGRRLDGDMMLEDYKSAKLQHAYQPKRTVKLERSCTPGNPSMTATFKAKVDGLRITVSLVVKSDSGPPNKQSPPVARGPFDFHHLFGFGGKPGSEDPPIVQGLPVAQRPPVVQSPPAVRSLPKCEHTDSQEGSPDFERNTDNDGERGHGGGRDNAEGPGEDDVRNRSLAQATSDPHLQTPPSTADPLWFRVLLPLRRLYDWTPPRRRWGWPGSKRADQEEKSKLLGTSPS</sequence>
<dbReference type="InterPro" id="IPR010730">
    <property type="entry name" value="HET"/>
</dbReference>
<feature type="region of interest" description="Disordered" evidence="1">
    <location>
        <begin position="551"/>
        <end position="677"/>
    </location>
</feature>
<evidence type="ECO:0000313" key="4">
    <source>
        <dbReference type="Proteomes" id="UP000434172"/>
    </source>
</evidence>
<name>A0A8H3VX04_9PEZI</name>
<organism evidence="3 4">
    <name type="scientific">Colletotrichum asianum</name>
    <dbReference type="NCBI Taxonomy" id="702518"/>
    <lineage>
        <taxon>Eukaryota</taxon>
        <taxon>Fungi</taxon>
        <taxon>Dikarya</taxon>
        <taxon>Ascomycota</taxon>
        <taxon>Pezizomycotina</taxon>
        <taxon>Sordariomycetes</taxon>
        <taxon>Hypocreomycetidae</taxon>
        <taxon>Glomerellales</taxon>
        <taxon>Glomerellaceae</taxon>
        <taxon>Colletotrichum</taxon>
        <taxon>Colletotrichum gloeosporioides species complex</taxon>
    </lineage>
</organism>
<feature type="compositionally biased region" description="Polar residues" evidence="1">
    <location>
        <begin position="657"/>
        <end position="672"/>
    </location>
</feature>
<feature type="domain" description="Heterokaryon incompatibility" evidence="2">
    <location>
        <begin position="22"/>
        <end position="152"/>
    </location>
</feature>
<dbReference type="Pfam" id="PF06985">
    <property type="entry name" value="HET"/>
    <property type="match status" value="1"/>
</dbReference>
<accession>A0A8H3VX04</accession>
<dbReference type="OrthoDB" id="20872at2759"/>
<reference evidence="3 4" key="1">
    <citation type="submission" date="2019-12" db="EMBL/GenBank/DDBJ databases">
        <title>A genome sequence resource for the geographically widespread anthracnose pathogen Colletotrichum asianum.</title>
        <authorList>
            <person name="Meng Y."/>
        </authorList>
    </citation>
    <scope>NUCLEOTIDE SEQUENCE [LARGE SCALE GENOMIC DNA]</scope>
    <source>
        <strain evidence="3 4">ICMP 18580</strain>
    </source>
</reference>
<dbReference type="Proteomes" id="UP000434172">
    <property type="component" value="Unassembled WGS sequence"/>
</dbReference>
<evidence type="ECO:0000259" key="2">
    <source>
        <dbReference type="Pfam" id="PF06985"/>
    </source>
</evidence>
<evidence type="ECO:0000313" key="3">
    <source>
        <dbReference type="EMBL" id="KAF0315915.1"/>
    </source>
</evidence>
<dbReference type="EMBL" id="WOWK01000180">
    <property type="protein sequence ID" value="KAF0315915.1"/>
    <property type="molecule type" value="Genomic_DNA"/>
</dbReference>
<evidence type="ECO:0000256" key="1">
    <source>
        <dbReference type="SAM" id="MobiDB-lite"/>
    </source>
</evidence>
<comment type="caution">
    <text evidence="3">The sequence shown here is derived from an EMBL/GenBank/DDBJ whole genome shotgun (WGS) entry which is preliminary data.</text>
</comment>
<dbReference type="AlphaFoldDB" id="A0A8H3VX04"/>
<feature type="region of interest" description="Disordered" evidence="1">
    <location>
        <begin position="692"/>
        <end position="720"/>
    </location>
</feature>
<gene>
    <name evidence="3" type="ORF">GQ607_016848</name>
</gene>
<dbReference type="PANTHER" id="PTHR10622">
    <property type="entry name" value="HET DOMAIN-CONTAINING PROTEIN"/>
    <property type="match status" value="1"/>
</dbReference>
<keyword evidence="4" id="KW-1185">Reference proteome</keyword>